<keyword evidence="5 8" id="KW-0812">Transmembrane</keyword>
<gene>
    <name evidence="9" type="ORF">BG55_19725</name>
</gene>
<dbReference type="EMBL" id="JFHN01000069">
    <property type="protein sequence ID" value="EXU73988.1"/>
    <property type="molecule type" value="Genomic_DNA"/>
</dbReference>
<comment type="caution">
    <text evidence="9">The sequence shown here is derived from an EMBL/GenBank/DDBJ whole genome shotgun (WGS) entry which is preliminary data.</text>
</comment>
<evidence type="ECO:0000256" key="4">
    <source>
        <dbReference type="ARBA" id="ARBA00022475"/>
    </source>
</evidence>
<comment type="similarity">
    <text evidence="2">Belongs to the AzlC family.</text>
</comment>
<keyword evidence="10" id="KW-1185">Reference proteome</keyword>
<dbReference type="OrthoDB" id="6711132at2"/>
<feature type="transmembrane region" description="Helical" evidence="8">
    <location>
        <begin position="189"/>
        <end position="222"/>
    </location>
</feature>
<feature type="transmembrane region" description="Helical" evidence="8">
    <location>
        <begin position="157"/>
        <end position="177"/>
    </location>
</feature>
<sequence length="231" mass="24416">MKKTAKQALLASLPVVTGYLPIAFAFGMAGVVNGVPGTMVVAMSAFIFAGGSQFVLLAAMQAGTAWYLVLGLCALMDVRHLLYGAVMVRQLPAGLRRQLLAATTLTDEVFATALVRMPDIVMASRSRWLSWLGIFSYLSWVLGTVSGVVAGTQLSKAVPLLAEAMPFALPALFVVLVQESFSPRHRMPIIVSVVVAGVLYLHGLTALALIAGALCGCCAVFVRGKLNDYAL</sequence>
<accession>A0A014N3K2</accession>
<organism evidence="9 10">
    <name type="scientific">Erwinia mallotivora</name>
    <dbReference type="NCBI Taxonomy" id="69222"/>
    <lineage>
        <taxon>Bacteria</taxon>
        <taxon>Pseudomonadati</taxon>
        <taxon>Pseudomonadota</taxon>
        <taxon>Gammaproteobacteria</taxon>
        <taxon>Enterobacterales</taxon>
        <taxon>Erwiniaceae</taxon>
        <taxon>Erwinia</taxon>
    </lineage>
</organism>
<feature type="transmembrane region" description="Helical" evidence="8">
    <location>
        <begin position="35"/>
        <end position="58"/>
    </location>
</feature>
<dbReference type="STRING" id="69222.BG55_19725"/>
<dbReference type="AlphaFoldDB" id="A0A014N3K2"/>
<evidence type="ECO:0000256" key="6">
    <source>
        <dbReference type="ARBA" id="ARBA00022989"/>
    </source>
</evidence>
<keyword evidence="4" id="KW-1003">Cell membrane</keyword>
<dbReference type="PANTHER" id="PTHR34979:SF1">
    <property type="entry name" value="INNER MEMBRANE PROTEIN YGAZ"/>
    <property type="match status" value="1"/>
</dbReference>
<evidence type="ECO:0000256" key="1">
    <source>
        <dbReference type="ARBA" id="ARBA00004651"/>
    </source>
</evidence>
<dbReference type="GO" id="GO:1903785">
    <property type="term" value="P:L-valine transmembrane transport"/>
    <property type="evidence" value="ECO:0007669"/>
    <property type="project" value="TreeGrafter"/>
</dbReference>
<proteinExistence type="inferred from homology"/>
<evidence type="ECO:0000256" key="7">
    <source>
        <dbReference type="ARBA" id="ARBA00023136"/>
    </source>
</evidence>
<comment type="subcellular location">
    <subcellularLocation>
        <location evidence="1">Cell membrane</location>
        <topology evidence="1">Multi-pass membrane protein</topology>
    </subcellularLocation>
</comment>
<dbReference type="RefSeq" id="WP_034940571.1">
    <property type="nucleotide sequence ID" value="NZ_JFHN01000069.1"/>
</dbReference>
<dbReference type="Pfam" id="PF03591">
    <property type="entry name" value="AzlC"/>
    <property type="match status" value="1"/>
</dbReference>
<dbReference type="PANTHER" id="PTHR34979">
    <property type="entry name" value="INNER MEMBRANE PROTEIN YGAZ"/>
    <property type="match status" value="1"/>
</dbReference>
<evidence type="ECO:0000313" key="9">
    <source>
        <dbReference type="EMBL" id="EXU73988.1"/>
    </source>
</evidence>
<evidence type="ECO:0000256" key="2">
    <source>
        <dbReference type="ARBA" id="ARBA00010735"/>
    </source>
</evidence>
<keyword evidence="7 8" id="KW-0472">Membrane</keyword>
<dbReference type="PATRIC" id="fig|69222.5.peg.4023"/>
<evidence type="ECO:0000256" key="3">
    <source>
        <dbReference type="ARBA" id="ARBA00022448"/>
    </source>
</evidence>
<evidence type="ECO:0000256" key="8">
    <source>
        <dbReference type="SAM" id="Phobius"/>
    </source>
</evidence>
<dbReference type="GO" id="GO:0005886">
    <property type="term" value="C:plasma membrane"/>
    <property type="evidence" value="ECO:0007669"/>
    <property type="project" value="UniProtKB-SubCell"/>
</dbReference>
<dbReference type="Proteomes" id="UP000019918">
    <property type="component" value="Unassembled WGS sequence"/>
</dbReference>
<evidence type="ECO:0000256" key="5">
    <source>
        <dbReference type="ARBA" id="ARBA00022692"/>
    </source>
</evidence>
<dbReference type="InterPro" id="IPR011606">
    <property type="entry name" value="Brnchd-chn_aa_trnsp_permease"/>
</dbReference>
<reference evidence="9 10" key="1">
    <citation type="submission" date="2014-02" db="EMBL/GenBank/DDBJ databases">
        <title>Draft genome of Erwinia mallotivora strain BT-MARDI, a papaya dieback pathogen.</title>
        <authorList>
            <person name="Redzuan R."/>
            <person name="Abu Bakar N."/>
            <person name="Badrun R."/>
            <person name="Mohd Raih M.F."/>
            <person name="Rozano L."/>
            <person name="Mat Amin N."/>
        </authorList>
    </citation>
    <scope>NUCLEOTIDE SEQUENCE [LARGE SCALE GENOMIC DNA]</scope>
    <source>
        <strain evidence="9 10">BT-MARDI</strain>
    </source>
</reference>
<feature type="transmembrane region" description="Helical" evidence="8">
    <location>
        <begin position="128"/>
        <end position="151"/>
    </location>
</feature>
<name>A0A014N3K2_9GAMM</name>
<protein>
    <submittedName>
        <fullName evidence="9">Azaleucine resistance protein AzlC</fullName>
    </submittedName>
</protein>
<keyword evidence="6 8" id="KW-1133">Transmembrane helix</keyword>
<evidence type="ECO:0000313" key="10">
    <source>
        <dbReference type="Proteomes" id="UP000019918"/>
    </source>
</evidence>
<keyword evidence="3" id="KW-0813">Transport</keyword>